<dbReference type="RefSeq" id="WP_209452047.1">
    <property type="nucleotide sequence ID" value="NZ_BFBB01000008.1"/>
</dbReference>
<proteinExistence type="predicted"/>
<sequence length="268" mass="30196">MRPAKITFPEEFLESSDGITLPKKISCEACRSGAGLDFDFTMAFQAIVDLDTKSIFSQEALVRGKNQESAGSILSKVNDKNRYQFDQACRVKAIELASRLGIDSFLNINFLPNAVYRPETCIRTTLDASKQFSFPQSKIIFEITEGEEVTNPEHIISIFREYKNIGFLTAIDDFGAGYSGLNLLSKFLPDLIKLDMALIRNVDQNKNAQIIIKNIMNMCNELEVNVIAEGIETQEELNVLRDSGIRYYQGYLFAKPSWESLAIVTYPN</sequence>
<protein>
    <submittedName>
        <fullName evidence="2">Signal transduction protein</fullName>
    </submittedName>
</protein>
<dbReference type="InterPro" id="IPR050706">
    <property type="entry name" value="Cyclic-di-GMP_PDE-like"/>
</dbReference>
<dbReference type="PROSITE" id="PS50883">
    <property type="entry name" value="EAL"/>
    <property type="match status" value="1"/>
</dbReference>
<evidence type="ECO:0000313" key="2">
    <source>
        <dbReference type="EMBL" id="GBF51088.1"/>
    </source>
</evidence>
<evidence type="ECO:0000313" key="3">
    <source>
        <dbReference type="Proteomes" id="UP000245133"/>
    </source>
</evidence>
<dbReference type="Pfam" id="PF00563">
    <property type="entry name" value="EAL"/>
    <property type="match status" value="1"/>
</dbReference>
<dbReference type="CDD" id="cd01948">
    <property type="entry name" value="EAL"/>
    <property type="match status" value="1"/>
</dbReference>
<keyword evidence="3" id="KW-1185">Reference proteome</keyword>
<gene>
    <name evidence="2" type="ORF">LPTSP4_26190</name>
</gene>
<accession>A0A2P2E2H7</accession>
<comment type="caution">
    <text evidence="2">The sequence shown here is derived from an EMBL/GenBank/DDBJ whole genome shotgun (WGS) entry which is preliminary data.</text>
</comment>
<dbReference type="GO" id="GO:0071111">
    <property type="term" value="F:cyclic-guanylate-specific phosphodiesterase activity"/>
    <property type="evidence" value="ECO:0007669"/>
    <property type="project" value="InterPro"/>
</dbReference>
<dbReference type="SUPFAM" id="SSF141868">
    <property type="entry name" value="EAL domain-like"/>
    <property type="match status" value="1"/>
</dbReference>
<dbReference type="EMBL" id="BFBB01000008">
    <property type="protein sequence ID" value="GBF51088.1"/>
    <property type="molecule type" value="Genomic_DNA"/>
</dbReference>
<dbReference type="InterPro" id="IPR001633">
    <property type="entry name" value="EAL_dom"/>
</dbReference>
<dbReference type="PANTHER" id="PTHR33121">
    <property type="entry name" value="CYCLIC DI-GMP PHOSPHODIESTERASE PDEF"/>
    <property type="match status" value="1"/>
</dbReference>
<dbReference type="AlphaFoldDB" id="A0A2P2E2H7"/>
<name>A0A2P2E2H7_9LEPT</name>
<evidence type="ECO:0000259" key="1">
    <source>
        <dbReference type="PROSITE" id="PS50883"/>
    </source>
</evidence>
<feature type="domain" description="EAL" evidence="1">
    <location>
        <begin position="24"/>
        <end position="268"/>
    </location>
</feature>
<dbReference type="Proteomes" id="UP000245133">
    <property type="component" value="Unassembled WGS sequence"/>
</dbReference>
<dbReference type="PANTHER" id="PTHR33121:SF15">
    <property type="entry name" value="BLUE LIGHT- AND TEMPERATURE-REGULATED ANTIREPRESSOR BLUF"/>
    <property type="match status" value="1"/>
</dbReference>
<organism evidence="2 3">
    <name type="scientific">Leptospira ryugenii</name>
    <dbReference type="NCBI Taxonomy" id="1917863"/>
    <lineage>
        <taxon>Bacteria</taxon>
        <taxon>Pseudomonadati</taxon>
        <taxon>Spirochaetota</taxon>
        <taxon>Spirochaetia</taxon>
        <taxon>Leptospirales</taxon>
        <taxon>Leptospiraceae</taxon>
        <taxon>Leptospira</taxon>
    </lineage>
</organism>
<dbReference type="InterPro" id="IPR035919">
    <property type="entry name" value="EAL_sf"/>
</dbReference>
<reference evidence="2 3" key="1">
    <citation type="submission" date="2018-02" db="EMBL/GenBank/DDBJ databases">
        <title>Novel Leptospira species isolated from soil and water in Japan.</title>
        <authorList>
            <person name="Nakao R."/>
            <person name="Masuzawa T."/>
        </authorList>
    </citation>
    <scope>NUCLEOTIDE SEQUENCE [LARGE SCALE GENOMIC DNA]</scope>
    <source>
        <strain evidence="2 3">YH101</strain>
    </source>
</reference>
<dbReference type="SMART" id="SM00052">
    <property type="entry name" value="EAL"/>
    <property type="match status" value="1"/>
</dbReference>
<dbReference type="Gene3D" id="3.20.20.450">
    <property type="entry name" value="EAL domain"/>
    <property type="match status" value="1"/>
</dbReference>